<evidence type="ECO:0000256" key="1">
    <source>
        <dbReference type="SAM" id="SignalP"/>
    </source>
</evidence>
<dbReference type="Proteomes" id="UP001162162">
    <property type="component" value="Unassembled WGS sequence"/>
</dbReference>
<gene>
    <name evidence="2" type="ORF">NQ318_020108</name>
</gene>
<dbReference type="EMBL" id="JAPWTK010000007">
    <property type="protein sequence ID" value="KAJ8960812.1"/>
    <property type="molecule type" value="Genomic_DNA"/>
</dbReference>
<feature type="signal peptide" evidence="1">
    <location>
        <begin position="1"/>
        <end position="16"/>
    </location>
</feature>
<dbReference type="AlphaFoldDB" id="A0AAV8ZCF0"/>
<name>A0AAV8ZCF0_9CUCU</name>
<evidence type="ECO:0000313" key="3">
    <source>
        <dbReference type="Proteomes" id="UP001162162"/>
    </source>
</evidence>
<proteinExistence type="predicted"/>
<feature type="chain" id="PRO_5043350525" description="Secreted protein" evidence="1">
    <location>
        <begin position="17"/>
        <end position="117"/>
    </location>
</feature>
<reference evidence="2" key="1">
    <citation type="journal article" date="2023" name="Insect Mol. Biol.">
        <title>Genome sequencing provides insights into the evolution of gene families encoding plant cell wall-degrading enzymes in longhorned beetles.</title>
        <authorList>
            <person name="Shin N.R."/>
            <person name="Okamura Y."/>
            <person name="Kirsch R."/>
            <person name="Pauchet Y."/>
        </authorList>
    </citation>
    <scope>NUCLEOTIDE SEQUENCE</scope>
    <source>
        <strain evidence="2">AMC_N1</strain>
    </source>
</reference>
<keyword evidence="1" id="KW-0732">Signal</keyword>
<evidence type="ECO:0000313" key="2">
    <source>
        <dbReference type="EMBL" id="KAJ8960812.1"/>
    </source>
</evidence>
<organism evidence="2 3">
    <name type="scientific">Aromia moschata</name>
    <dbReference type="NCBI Taxonomy" id="1265417"/>
    <lineage>
        <taxon>Eukaryota</taxon>
        <taxon>Metazoa</taxon>
        <taxon>Ecdysozoa</taxon>
        <taxon>Arthropoda</taxon>
        <taxon>Hexapoda</taxon>
        <taxon>Insecta</taxon>
        <taxon>Pterygota</taxon>
        <taxon>Neoptera</taxon>
        <taxon>Endopterygota</taxon>
        <taxon>Coleoptera</taxon>
        <taxon>Polyphaga</taxon>
        <taxon>Cucujiformia</taxon>
        <taxon>Chrysomeloidea</taxon>
        <taxon>Cerambycidae</taxon>
        <taxon>Cerambycinae</taxon>
        <taxon>Callichromatini</taxon>
        <taxon>Aromia</taxon>
    </lineage>
</organism>
<accession>A0AAV8ZCF0</accession>
<evidence type="ECO:0008006" key="4">
    <source>
        <dbReference type="Google" id="ProtNLM"/>
    </source>
</evidence>
<keyword evidence="3" id="KW-1185">Reference proteome</keyword>
<sequence>MYVLVVLFLLVAVSISSNLSHTYAYTKRTVRLEIICLWIQTFGCLCVKGSFCDELTIFGNFAQTSVIEYFNPVTVRIRYESKTPHFPIVRFLDKVHAQFLEPFTSLIHVGHHNPNVA</sequence>
<comment type="caution">
    <text evidence="2">The sequence shown here is derived from an EMBL/GenBank/DDBJ whole genome shotgun (WGS) entry which is preliminary data.</text>
</comment>
<protein>
    <recommendedName>
        <fullName evidence="4">Secreted protein</fullName>
    </recommendedName>
</protein>